<feature type="signal peptide" evidence="1">
    <location>
        <begin position="1"/>
        <end position="20"/>
    </location>
</feature>
<proteinExistence type="predicted"/>
<accession>A0A4Q9QYP5</accession>
<dbReference type="RefSeq" id="WP_131198426.1">
    <property type="nucleotide sequence ID" value="NZ_QJUL01000022.1"/>
</dbReference>
<dbReference type="Proteomes" id="UP000293172">
    <property type="component" value="Unassembled WGS sequence"/>
</dbReference>
<name>A0A4Q9QYP5_9GAMM</name>
<dbReference type="OrthoDB" id="6710670at2"/>
<protein>
    <recommendedName>
        <fullName evidence="4">Tetratricopeptide repeat protein</fullName>
    </recommendedName>
</protein>
<dbReference type="AlphaFoldDB" id="A0A4Q9QYP5"/>
<comment type="caution">
    <text evidence="2">The sequence shown here is derived from an EMBL/GenBank/DDBJ whole genome shotgun (WGS) entry which is preliminary data.</text>
</comment>
<evidence type="ECO:0000256" key="1">
    <source>
        <dbReference type="SAM" id="SignalP"/>
    </source>
</evidence>
<keyword evidence="1" id="KW-0732">Signal</keyword>
<evidence type="ECO:0000313" key="3">
    <source>
        <dbReference type="Proteomes" id="UP000293172"/>
    </source>
</evidence>
<evidence type="ECO:0000313" key="2">
    <source>
        <dbReference type="EMBL" id="TBU90256.1"/>
    </source>
</evidence>
<organism evidence="2 3">
    <name type="scientific">Phytopseudomonas dryadis</name>
    <dbReference type="NCBI Taxonomy" id="2487520"/>
    <lineage>
        <taxon>Bacteria</taxon>
        <taxon>Pseudomonadati</taxon>
        <taxon>Pseudomonadota</taxon>
        <taxon>Gammaproteobacteria</taxon>
        <taxon>Pseudomonadales</taxon>
        <taxon>Pseudomonadaceae</taxon>
        <taxon>Phytopseudomonas</taxon>
    </lineage>
</organism>
<gene>
    <name evidence="2" type="ORF">DNK44_15450</name>
</gene>
<dbReference type="EMBL" id="QJUL01000022">
    <property type="protein sequence ID" value="TBU90256.1"/>
    <property type="molecule type" value="Genomic_DNA"/>
</dbReference>
<dbReference type="SUPFAM" id="SSF48452">
    <property type="entry name" value="TPR-like"/>
    <property type="match status" value="1"/>
</dbReference>
<dbReference type="Gene3D" id="1.25.40.10">
    <property type="entry name" value="Tetratricopeptide repeat domain"/>
    <property type="match status" value="1"/>
</dbReference>
<evidence type="ECO:0008006" key="4">
    <source>
        <dbReference type="Google" id="ProtNLM"/>
    </source>
</evidence>
<sequence>MMRTFVFSALLFLVAGVAQAAPIPCASVSQCNEEGTAAYQAGRFEEAVEAFERQLRRVAQDDSAARELALNNLVVANLRLGRPGMARAWLNLAVADGLQGPATRHNLRSLAEAVDYPALEAGIEGHYLRYAGSAAWSSLDISRAADGGYRVHFSPIRAGAKVEEYGPAAIGELQGRLQGERTYFLLQDAGLASGCAVELFNEGLDIRVLEVFDPQCQRYGGAGISVAGNYLKVSAEPQGDER</sequence>
<dbReference type="InterPro" id="IPR011990">
    <property type="entry name" value="TPR-like_helical_dom_sf"/>
</dbReference>
<reference evidence="2 3" key="1">
    <citation type="submission" date="2018-06" db="EMBL/GenBank/DDBJ databases">
        <title>Three novel Pseudomonas species isolated from symptomatic oak.</title>
        <authorList>
            <person name="Bueno-Gonzalez V."/>
            <person name="Brady C."/>
        </authorList>
    </citation>
    <scope>NUCLEOTIDE SEQUENCE [LARGE SCALE GENOMIC DNA]</scope>
    <source>
        <strain evidence="2 3">P6B</strain>
    </source>
</reference>
<feature type="chain" id="PRO_5020200545" description="Tetratricopeptide repeat protein" evidence="1">
    <location>
        <begin position="21"/>
        <end position="242"/>
    </location>
</feature>